<dbReference type="GO" id="GO:0006000">
    <property type="term" value="P:fructose metabolic process"/>
    <property type="evidence" value="ECO:0007669"/>
    <property type="project" value="TreeGrafter"/>
</dbReference>
<evidence type="ECO:0000313" key="14">
    <source>
        <dbReference type="Proteomes" id="UP000253759"/>
    </source>
</evidence>
<dbReference type="PANTHER" id="PTHR11556:SF35">
    <property type="entry name" value="SEDOHEPTULOSE-1,7-BISPHOSPHATASE, CHLOROPLASTIC"/>
    <property type="match status" value="1"/>
</dbReference>
<keyword evidence="8 9" id="KW-0119">Carbohydrate metabolism</keyword>
<evidence type="ECO:0000256" key="3">
    <source>
        <dbReference type="ARBA" id="ARBA00010941"/>
    </source>
</evidence>
<keyword evidence="5 9" id="KW-0479">Metal-binding</keyword>
<proteinExistence type="inferred from homology"/>
<feature type="domain" description="Fructose-1-6-bisphosphatase class I N-terminal" evidence="11">
    <location>
        <begin position="24"/>
        <end position="185"/>
    </location>
</feature>
<evidence type="ECO:0000256" key="1">
    <source>
        <dbReference type="ARBA" id="ARBA00001273"/>
    </source>
</evidence>
<dbReference type="InterPro" id="IPR028343">
    <property type="entry name" value="FBPtase"/>
</dbReference>
<dbReference type="Gene3D" id="3.40.190.80">
    <property type="match status" value="1"/>
</dbReference>
<dbReference type="PANTHER" id="PTHR11556">
    <property type="entry name" value="FRUCTOSE-1,6-BISPHOSPHATASE-RELATED"/>
    <property type="match status" value="1"/>
</dbReference>
<evidence type="ECO:0000256" key="10">
    <source>
        <dbReference type="RuleBase" id="RU000508"/>
    </source>
</evidence>
<keyword evidence="7 9" id="KW-0460">Magnesium</keyword>
<feature type="binding site" evidence="9">
    <location>
        <position position="111"/>
    </location>
    <ligand>
        <name>Mg(2+)</name>
        <dbReference type="ChEBI" id="CHEBI:18420"/>
        <label>1</label>
    </ligand>
</feature>
<feature type="binding site" evidence="9">
    <location>
        <position position="112"/>
    </location>
    <ligand>
        <name>Mg(2+)</name>
        <dbReference type="ChEBI" id="CHEBI:18420"/>
        <label>2</label>
    </ligand>
</feature>
<comment type="caution">
    <text evidence="9">Lacks conserved residue(s) required for the propagation of feature annotation.</text>
</comment>
<evidence type="ECO:0000256" key="6">
    <source>
        <dbReference type="ARBA" id="ARBA00022801"/>
    </source>
</evidence>
<feature type="binding site" evidence="9">
    <location>
        <position position="235"/>
    </location>
    <ligand>
        <name>substrate</name>
    </ligand>
</feature>
<dbReference type="Gene3D" id="3.30.540.10">
    <property type="entry name" value="Fructose-1,6-Bisphosphatase, subunit A, domain 1"/>
    <property type="match status" value="1"/>
</dbReference>
<dbReference type="EMBL" id="QQNH01000016">
    <property type="protein sequence ID" value="RDE08470.1"/>
    <property type="molecule type" value="Genomic_DNA"/>
</dbReference>
<dbReference type="PRINTS" id="PR00115">
    <property type="entry name" value="F16BPHPHTASE"/>
</dbReference>
<dbReference type="InterPro" id="IPR044015">
    <property type="entry name" value="FBPase_C_dom"/>
</dbReference>
<reference evidence="14" key="1">
    <citation type="submission" date="2018-07" db="EMBL/GenBank/DDBJ databases">
        <authorList>
            <person name="Liu B.-T."/>
            <person name="Du Z."/>
        </authorList>
    </citation>
    <scope>NUCLEOTIDE SEQUENCE [LARGE SCALE GENOMIC DNA]</scope>
    <source>
        <strain evidence="14">XYN52</strain>
    </source>
</reference>
<dbReference type="Proteomes" id="UP000253759">
    <property type="component" value="Unassembled WGS sequence"/>
</dbReference>
<comment type="caution">
    <text evidence="13">The sequence shown here is derived from an EMBL/GenBank/DDBJ whole genome shotgun (WGS) entry which is preliminary data.</text>
</comment>
<comment type="subcellular location">
    <subcellularLocation>
        <location evidence="9">Cytoplasm</location>
    </subcellularLocation>
</comment>
<organism evidence="13 14">
    <name type="scientific">Pelagibacterium lacus</name>
    <dbReference type="NCBI Taxonomy" id="2282655"/>
    <lineage>
        <taxon>Bacteria</taxon>
        <taxon>Pseudomonadati</taxon>
        <taxon>Pseudomonadota</taxon>
        <taxon>Alphaproteobacteria</taxon>
        <taxon>Hyphomicrobiales</taxon>
        <taxon>Devosiaceae</taxon>
        <taxon>Pelagibacterium</taxon>
    </lineage>
</organism>
<feature type="binding site" evidence="9">
    <location>
        <position position="201"/>
    </location>
    <ligand>
        <name>substrate</name>
    </ligand>
</feature>
<feature type="binding site" evidence="9">
    <location>
        <position position="109"/>
    </location>
    <ligand>
        <name>Mg(2+)</name>
        <dbReference type="ChEBI" id="CHEBI:18420"/>
        <label>2</label>
    </ligand>
</feature>
<name>A0A369W531_9HYPH</name>
<dbReference type="Pfam" id="PF18913">
    <property type="entry name" value="FBPase_C"/>
    <property type="match status" value="1"/>
</dbReference>
<protein>
    <recommendedName>
        <fullName evidence="9">Fructose-1,6-bisphosphatase class 1</fullName>
        <shortName evidence="9">FBPase class 1</shortName>
        <ecNumber evidence="9">3.1.3.11</ecNumber>
    </recommendedName>
    <alternativeName>
        <fullName evidence="9">D-fructose-1,6-bisphosphate 1-phosphohydrolase class 1</fullName>
    </alternativeName>
</protein>
<feature type="binding site" evidence="9">
    <location>
        <position position="273"/>
    </location>
    <ligand>
        <name>Mg(2+)</name>
        <dbReference type="ChEBI" id="CHEBI:18420"/>
        <label>2</label>
    </ligand>
</feature>
<sequence length="328" mass="34828">MSAPAMQSLAAHLDALAAKPLGPELARTVAALTRAAVTVHATIRAGTVPDLTATDTAANASGETQKPLDVFADETFLAAARTAPVSVYGSEEQELPVPSGDGPLAMAIDPLDGSSNIETNIAVGTIFSLFAAGDAPDPAEVFRRSGTEQLAAGFFIYGAQLLLVLTFGAGTDVFIHDPQADEFRHHARCTIPARAGEYSVNAANRRHWPTGMLAYVDGLEQGAEGPRQRDFGMRYAGSLVADGYRILQRGGIFIYPADARKAYARGRLRQLYEANPIAFCIEQAGGAATDTRRRLLDLPPTTLHAKVPLAFGSRDEVEVLATYMQGES</sequence>
<keyword evidence="14" id="KW-1185">Reference proteome</keyword>
<evidence type="ECO:0000256" key="5">
    <source>
        <dbReference type="ARBA" id="ARBA00022723"/>
    </source>
</evidence>
<keyword evidence="6 9" id="KW-0378">Hydrolase</keyword>
<dbReference type="HAMAP" id="MF_01855">
    <property type="entry name" value="FBPase_class1"/>
    <property type="match status" value="1"/>
</dbReference>
<dbReference type="EC" id="3.1.3.11" evidence="9"/>
<gene>
    <name evidence="9" type="primary">fbp</name>
    <name evidence="13" type="ORF">DVH29_11410</name>
</gene>
<evidence type="ECO:0000256" key="9">
    <source>
        <dbReference type="HAMAP-Rule" id="MF_01855"/>
    </source>
</evidence>
<comment type="cofactor">
    <cofactor evidence="9">
        <name>Mg(2+)</name>
        <dbReference type="ChEBI" id="CHEBI:18420"/>
    </cofactor>
    <text evidence="9">Binds 2 magnesium ions per subunit.</text>
</comment>
<comment type="pathway">
    <text evidence="2">Carbohydrate biosynthesis; Calvin cycle.</text>
</comment>
<dbReference type="PROSITE" id="PS00124">
    <property type="entry name" value="FBPASE"/>
    <property type="match status" value="1"/>
</dbReference>
<dbReference type="GO" id="GO:0006002">
    <property type="term" value="P:fructose 6-phosphate metabolic process"/>
    <property type="evidence" value="ECO:0007669"/>
    <property type="project" value="TreeGrafter"/>
</dbReference>
<evidence type="ECO:0000259" key="11">
    <source>
        <dbReference type="Pfam" id="PF00316"/>
    </source>
</evidence>
<dbReference type="OrthoDB" id="9806756at2"/>
<dbReference type="CDD" id="cd00354">
    <property type="entry name" value="FBPase"/>
    <property type="match status" value="1"/>
</dbReference>
<dbReference type="GO" id="GO:0030388">
    <property type="term" value="P:fructose 1,6-bisphosphate metabolic process"/>
    <property type="evidence" value="ECO:0007669"/>
    <property type="project" value="TreeGrafter"/>
</dbReference>
<dbReference type="GO" id="GO:0000287">
    <property type="term" value="F:magnesium ion binding"/>
    <property type="evidence" value="ECO:0007669"/>
    <property type="project" value="UniProtKB-UniRule"/>
</dbReference>
<evidence type="ECO:0000256" key="7">
    <source>
        <dbReference type="ARBA" id="ARBA00022842"/>
    </source>
</evidence>
<comment type="similarity">
    <text evidence="3 9 10">Belongs to the FBPase class 1 family.</text>
</comment>
<dbReference type="AlphaFoldDB" id="A0A369W531"/>
<evidence type="ECO:0000313" key="13">
    <source>
        <dbReference type="EMBL" id="RDE08470.1"/>
    </source>
</evidence>
<dbReference type="GO" id="GO:0042132">
    <property type="term" value="F:fructose 1,6-bisphosphate 1-phosphatase activity"/>
    <property type="evidence" value="ECO:0007669"/>
    <property type="project" value="UniProtKB-UniRule"/>
</dbReference>
<evidence type="ECO:0000256" key="2">
    <source>
        <dbReference type="ARBA" id="ARBA00005215"/>
    </source>
</evidence>
<dbReference type="PIRSF" id="PIRSF500210">
    <property type="entry name" value="FBPtase"/>
    <property type="match status" value="1"/>
</dbReference>
<feature type="binding site" evidence="9">
    <location>
        <position position="91"/>
    </location>
    <ligand>
        <name>Mg(2+)</name>
        <dbReference type="ChEBI" id="CHEBI:18420"/>
        <label>1</label>
    </ligand>
</feature>
<dbReference type="InterPro" id="IPR020548">
    <property type="entry name" value="Fructose_bisphosphatase_AS"/>
</dbReference>
<dbReference type="GO" id="GO:0006094">
    <property type="term" value="P:gluconeogenesis"/>
    <property type="evidence" value="ECO:0007669"/>
    <property type="project" value="UniProtKB-UniRule"/>
</dbReference>
<evidence type="ECO:0000259" key="12">
    <source>
        <dbReference type="Pfam" id="PF18913"/>
    </source>
</evidence>
<dbReference type="GO" id="GO:0005986">
    <property type="term" value="P:sucrose biosynthetic process"/>
    <property type="evidence" value="ECO:0007669"/>
    <property type="project" value="TreeGrafter"/>
</dbReference>
<dbReference type="InterPro" id="IPR033391">
    <property type="entry name" value="FBPase_N"/>
</dbReference>
<feature type="domain" description="Fructose-1-6-bisphosphatase class 1 C-terminal" evidence="12">
    <location>
        <begin position="191"/>
        <end position="325"/>
    </location>
</feature>
<evidence type="ECO:0000256" key="8">
    <source>
        <dbReference type="ARBA" id="ARBA00023277"/>
    </source>
</evidence>
<comment type="catalytic activity">
    <reaction evidence="1 9">
        <text>beta-D-fructose 1,6-bisphosphate + H2O = beta-D-fructose 6-phosphate + phosphate</text>
        <dbReference type="Rhea" id="RHEA:11064"/>
        <dbReference type="ChEBI" id="CHEBI:15377"/>
        <dbReference type="ChEBI" id="CHEBI:32966"/>
        <dbReference type="ChEBI" id="CHEBI:43474"/>
        <dbReference type="ChEBI" id="CHEBI:57634"/>
        <dbReference type="EC" id="3.1.3.11"/>
    </reaction>
</comment>
<dbReference type="RefSeq" id="WP_114646310.1">
    <property type="nucleotide sequence ID" value="NZ_QQNH01000016.1"/>
</dbReference>
<dbReference type="Pfam" id="PF00316">
    <property type="entry name" value="FBPase"/>
    <property type="match status" value="1"/>
</dbReference>
<evidence type="ECO:0000256" key="4">
    <source>
        <dbReference type="ARBA" id="ARBA00022490"/>
    </source>
</evidence>
<accession>A0A369W531</accession>
<keyword evidence="4 9" id="KW-0963">Cytoplasm</keyword>
<comment type="subunit">
    <text evidence="9">Homotetramer.</text>
</comment>
<dbReference type="GO" id="GO:0005829">
    <property type="term" value="C:cytosol"/>
    <property type="evidence" value="ECO:0007669"/>
    <property type="project" value="TreeGrafter"/>
</dbReference>
<dbReference type="PIRSF" id="PIRSF000904">
    <property type="entry name" value="FBPtase_SBPase"/>
    <property type="match status" value="1"/>
</dbReference>
<feature type="binding site" evidence="9">
    <location>
        <position position="109"/>
    </location>
    <ligand>
        <name>Mg(2+)</name>
        <dbReference type="ChEBI" id="CHEBI:18420"/>
        <label>1</label>
    </ligand>
</feature>
<dbReference type="InterPro" id="IPR000146">
    <property type="entry name" value="FBPase_class-1"/>
</dbReference>
<feature type="binding site" evidence="9">
    <location>
        <begin position="112"/>
        <end position="115"/>
    </location>
    <ligand>
        <name>substrate</name>
    </ligand>
</feature>
<dbReference type="SUPFAM" id="SSF56655">
    <property type="entry name" value="Carbohydrate phosphatase"/>
    <property type="match status" value="1"/>
</dbReference>